<accession>A0AAE1KDC9</accession>
<keyword evidence="2" id="KW-1185">Reference proteome</keyword>
<evidence type="ECO:0000313" key="2">
    <source>
        <dbReference type="Proteomes" id="UP001286313"/>
    </source>
</evidence>
<reference evidence="1" key="1">
    <citation type="submission" date="2023-10" db="EMBL/GenBank/DDBJ databases">
        <title>Genome assemblies of two species of porcelain crab, Petrolisthes cinctipes and Petrolisthes manimaculis (Anomura: Porcellanidae).</title>
        <authorList>
            <person name="Angst P."/>
        </authorList>
    </citation>
    <scope>NUCLEOTIDE SEQUENCE</scope>
    <source>
        <strain evidence="1">PB745_01</strain>
        <tissue evidence="1">Gill</tissue>
    </source>
</reference>
<dbReference type="EMBL" id="JAWQEG010002399">
    <property type="protein sequence ID" value="KAK3872241.1"/>
    <property type="molecule type" value="Genomic_DNA"/>
</dbReference>
<dbReference type="AlphaFoldDB" id="A0AAE1KDC9"/>
<evidence type="ECO:0000313" key="1">
    <source>
        <dbReference type="EMBL" id="KAK3872241.1"/>
    </source>
</evidence>
<name>A0AAE1KDC9_PETCI</name>
<organism evidence="1 2">
    <name type="scientific">Petrolisthes cinctipes</name>
    <name type="common">Flat porcelain crab</name>
    <dbReference type="NCBI Taxonomy" id="88211"/>
    <lineage>
        <taxon>Eukaryota</taxon>
        <taxon>Metazoa</taxon>
        <taxon>Ecdysozoa</taxon>
        <taxon>Arthropoda</taxon>
        <taxon>Crustacea</taxon>
        <taxon>Multicrustacea</taxon>
        <taxon>Malacostraca</taxon>
        <taxon>Eumalacostraca</taxon>
        <taxon>Eucarida</taxon>
        <taxon>Decapoda</taxon>
        <taxon>Pleocyemata</taxon>
        <taxon>Anomura</taxon>
        <taxon>Galatheoidea</taxon>
        <taxon>Porcellanidae</taxon>
        <taxon>Petrolisthes</taxon>
    </lineage>
</organism>
<gene>
    <name evidence="1" type="ORF">Pcinc_022668</name>
</gene>
<dbReference type="Proteomes" id="UP001286313">
    <property type="component" value="Unassembled WGS sequence"/>
</dbReference>
<sequence>MKTTLNHRHQSARSQVALDKFQWHMNSLRPDLAAFATSTYTILQFLDHIQESGIFKEYTDIYSNHNIDQYNTFLSSFVKDTEIIPWNSNVLLSDLYHSQCRLHRRISYDKQWSCDNPLHTGYVMVEEYANMILNDVCNCYLGLDSRQIYC</sequence>
<proteinExistence type="predicted"/>
<protein>
    <submittedName>
        <fullName evidence="1">Uncharacterized protein</fullName>
    </submittedName>
</protein>
<comment type="caution">
    <text evidence="1">The sequence shown here is derived from an EMBL/GenBank/DDBJ whole genome shotgun (WGS) entry which is preliminary data.</text>
</comment>